<keyword evidence="2" id="KW-1185">Reference proteome</keyword>
<evidence type="ECO:0000313" key="1">
    <source>
        <dbReference type="EMBL" id="KAJ9075988.1"/>
    </source>
</evidence>
<proteinExistence type="predicted"/>
<accession>A0ACC2TMV2</accession>
<gene>
    <name evidence="1" type="ORF">DSO57_1030410</name>
</gene>
<comment type="caution">
    <text evidence="1">The sequence shown here is derived from an EMBL/GenBank/DDBJ whole genome shotgun (WGS) entry which is preliminary data.</text>
</comment>
<dbReference type="EMBL" id="QTSX02002338">
    <property type="protein sequence ID" value="KAJ9075988.1"/>
    <property type="molecule type" value="Genomic_DNA"/>
</dbReference>
<sequence length="123" mass="13401">MHTLTSFINRIKPSVATLICPEANNSMPALIAEAKRAEKRANMGYAARIDNHPSNSNGRENSNGNKRQFTNHSNNNSNHNNGNCIQSANCSCPKKEDNTKVNHAETAGTSAHVDTLLTWPLST</sequence>
<protein>
    <submittedName>
        <fullName evidence="1">Uncharacterized protein</fullName>
    </submittedName>
</protein>
<organism evidence="1 2">
    <name type="scientific">Entomophthora muscae</name>
    <dbReference type="NCBI Taxonomy" id="34485"/>
    <lineage>
        <taxon>Eukaryota</taxon>
        <taxon>Fungi</taxon>
        <taxon>Fungi incertae sedis</taxon>
        <taxon>Zoopagomycota</taxon>
        <taxon>Entomophthoromycotina</taxon>
        <taxon>Entomophthoromycetes</taxon>
        <taxon>Entomophthorales</taxon>
        <taxon>Entomophthoraceae</taxon>
        <taxon>Entomophthora</taxon>
    </lineage>
</organism>
<evidence type="ECO:0000313" key="2">
    <source>
        <dbReference type="Proteomes" id="UP001165960"/>
    </source>
</evidence>
<name>A0ACC2TMV2_9FUNG</name>
<dbReference type="Proteomes" id="UP001165960">
    <property type="component" value="Unassembled WGS sequence"/>
</dbReference>
<reference evidence="1" key="1">
    <citation type="submission" date="2022-04" db="EMBL/GenBank/DDBJ databases">
        <title>Genome of the entomopathogenic fungus Entomophthora muscae.</title>
        <authorList>
            <person name="Elya C."/>
            <person name="Lovett B.R."/>
            <person name="Lee E."/>
            <person name="Macias A.M."/>
            <person name="Hajek A.E."/>
            <person name="De Bivort B.L."/>
            <person name="Kasson M.T."/>
            <person name="De Fine Licht H.H."/>
            <person name="Stajich J.E."/>
        </authorList>
    </citation>
    <scope>NUCLEOTIDE SEQUENCE</scope>
    <source>
        <strain evidence="1">Berkeley</strain>
    </source>
</reference>